<accession>A0A699WJE9</accession>
<evidence type="ECO:0000313" key="1">
    <source>
        <dbReference type="EMBL" id="GFD46909.1"/>
    </source>
</evidence>
<feature type="non-terminal residue" evidence="1">
    <location>
        <position position="1"/>
    </location>
</feature>
<dbReference type="AlphaFoldDB" id="A0A699WJE9"/>
<sequence length="74" mass="8400">ISSDSAGFDFKRRHHRWPYRKVLKGAHEYKDPDSWNRVLEEAVGSSLSNVTAEIHMYASCTSCLGIAVREDGFN</sequence>
<reference evidence="1" key="1">
    <citation type="journal article" date="2019" name="Sci. Rep.">
        <title>Draft genome of Tanacetum cinerariifolium, the natural source of mosquito coil.</title>
        <authorList>
            <person name="Yamashiro T."/>
            <person name="Shiraishi A."/>
            <person name="Satake H."/>
            <person name="Nakayama K."/>
        </authorList>
    </citation>
    <scope>NUCLEOTIDE SEQUENCE</scope>
</reference>
<protein>
    <submittedName>
        <fullName evidence="1">Uncharacterized protein</fullName>
    </submittedName>
</protein>
<organism evidence="1">
    <name type="scientific">Tanacetum cinerariifolium</name>
    <name type="common">Dalmatian daisy</name>
    <name type="synonym">Chrysanthemum cinerariifolium</name>
    <dbReference type="NCBI Taxonomy" id="118510"/>
    <lineage>
        <taxon>Eukaryota</taxon>
        <taxon>Viridiplantae</taxon>
        <taxon>Streptophyta</taxon>
        <taxon>Embryophyta</taxon>
        <taxon>Tracheophyta</taxon>
        <taxon>Spermatophyta</taxon>
        <taxon>Magnoliopsida</taxon>
        <taxon>eudicotyledons</taxon>
        <taxon>Gunneridae</taxon>
        <taxon>Pentapetalae</taxon>
        <taxon>asterids</taxon>
        <taxon>campanulids</taxon>
        <taxon>Asterales</taxon>
        <taxon>Asteraceae</taxon>
        <taxon>Asteroideae</taxon>
        <taxon>Anthemideae</taxon>
        <taxon>Anthemidinae</taxon>
        <taxon>Tanacetum</taxon>
    </lineage>
</organism>
<name>A0A699WJE9_TANCI</name>
<comment type="caution">
    <text evidence="1">The sequence shown here is derived from an EMBL/GenBank/DDBJ whole genome shotgun (WGS) entry which is preliminary data.</text>
</comment>
<dbReference type="EMBL" id="BKCJ011686603">
    <property type="protein sequence ID" value="GFD46909.1"/>
    <property type="molecule type" value="Genomic_DNA"/>
</dbReference>
<gene>
    <name evidence="1" type="ORF">Tci_918878</name>
</gene>
<proteinExistence type="predicted"/>